<proteinExistence type="inferred from homology"/>
<evidence type="ECO:0000259" key="4">
    <source>
        <dbReference type="Pfam" id="PF22624"/>
    </source>
</evidence>
<sequence>MPEDTPPSSLAMATEVWVASLAQLREYRSGLQDLLNSTEQARCQRYLHQDDRDRYLGGRAVVKLAVARSTGLPVQDIFIALEASGKPSIAFAQTTAIQAPAISISHAGDLVIVALGYGADIGVDVELLHQDVNLDELMPVVCSNSEIAEVNRLDGKSRTQKFYEFWVLKEACLKATGDGLSADARRLIFSVDAASRVSLIQGLDHRSGVTWDFLLRQYDNQHVMALAIRRFHAAGDSAGNGKAGGASDELSYKDAEALLRDYCLHNMARN</sequence>
<organism evidence="5 6">
    <name type="scientific">Undibacterium hunanense</name>
    <dbReference type="NCBI Taxonomy" id="2762292"/>
    <lineage>
        <taxon>Bacteria</taxon>
        <taxon>Pseudomonadati</taxon>
        <taxon>Pseudomonadota</taxon>
        <taxon>Betaproteobacteria</taxon>
        <taxon>Burkholderiales</taxon>
        <taxon>Oxalobacteraceae</taxon>
        <taxon>Undibacterium</taxon>
    </lineage>
</organism>
<evidence type="ECO:0000259" key="3">
    <source>
        <dbReference type="Pfam" id="PF01648"/>
    </source>
</evidence>
<dbReference type="InterPro" id="IPR037143">
    <property type="entry name" value="4-PPantetheinyl_Trfase_dom_sf"/>
</dbReference>
<dbReference type="RefSeq" id="WP_186947370.1">
    <property type="nucleotide sequence ID" value="NZ_JACOGF010000005.1"/>
</dbReference>
<accession>A0ABR6ZQD9</accession>
<comment type="similarity">
    <text evidence="1">Belongs to the P-Pant transferase superfamily. Gsp/Sfp/HetI/AcpT family.</text>
</comment>
<dbReference type="PANTHER" id="PTHR12215">
    <property type="entry name" value="PHOSPHOPANTETHEINE TRANSFERASE"/>
    <property type="match status" value="1"/>
</dbReference>
<gene>
    <name evidence="5" type="ORF">H8L32_11440</name>
</gene>
<feature type="domain" description="4'-phosphopantetheinyl transferase N-terminal" evidence="4">
    <location>
        <begin position="32"/>
        <end position="114"/>
    </location>
</feature>
<evidence type="ECO:0000313" key="6">
    <source>
        <dbReference type="Proteomes" id="UP000650424"/>
    </source>
</evidence>
<dbReference type="SUPFAM" id="SSF56214">
    <property type="entry name" value="4'-phosphopantetheinyl transferase"/>
    <property type="match status" value="2"/>
</dbReference>
<dbReference type="GO" id="GO:0016740">
    <property type="term" value="F:transferase activity"/>
    <property type="evidence" value="ECO:0007669"/>
    <property type="project" value="UniProtKB-KW"/>
</dbReference>
<name>A0ABR6ZQD9_9BURK</name>
<dbReference type="EMBL" id="JACOGF010000005">
    <property type="protein sequence ID" value="MBC3918092.1"/>
    <property type="molecule type" value="Genomic_DNA"/>
</dbReference>
<dbReference type="InterPro" id="IPR050559">
    <property type="entry name" value="P-Pant_transferase_sf"/>
</dbReference>
<dbReference type="Pfam" id="PF22624">
    <property type="entry name" value="AASDHPPT_N"/>
    <property type="match status" value="1"/>
</dbReference>
<dbReference type="InterPro" id="IPR055066">
    <property type="entry name" value="AASDHPPT_N"/>
</dbReference>
<feature type="domain" description="4'-phosphopantetheinyl transferase" evidence="3">
    <location>
        <begin position="121"/>
        <end position="226"/>
    </location>
</feature>
<dbReference type="Proteomes" id="UP000650424">
    <property type="component" value="Unassembled WGS sequence"/>
</dbReference>
<dbReference type="PANTHER" id="PTHR12215:SF10">
    <property type="entry name" value="L-AMINOADIPATE-SEMIALDEHYDE DEHYDROGENASE-PHOSPHOPANTETHEINYL TRANSFERASE"/>
    <property type="match status" value="1"/>
</dbReference>
<keyword evidence="6" id="KW-1185">Reference proteome</keyword>
<dbReference type="Gene3D" id="3.90.470.20">
    <property type="entry name" value="4'-phosphopantetheinyl transferase domain"/>
    <property type="match status" value="2"/>
</dbReference>
<protein>
    <submittedName>
        <fullName evidence="5">4'-phosphopantetheinyl transferase superfamily protein</fullName>
    </submittedName>
</protein>
<dbReference type="Pfam" id="PF01648">
    <property type="entry name" value="ACPS"/>
    <property type="match status" value="1"/>
</dbReference>
<reference evidence="5 6" key="1">
    <citation type="submission" date="2020-08" db="EMBL/GenBank/DDBJ databases">
        <title>Novel species isolated from subtropical streams in China.</title>
        <authorList>
            <person name="Lu H."/>
        </authorList>
    </citation>
    <scope>NUCLEOTIDE SEQUENCE [LARGE SCALE GENOMIC DNA]</scope>
    <source>
        <strain evidence="5 6">CY18W</strain>
    </source>
</reference>
<keyword evidence="2 5" id="KW-0808">Transferase</keyword>
<comment type="caution">
    <text evidence="5">The sequence shown here is derived from an EMBL/GenBank/DDBJ whole genome shotgun (WGS) entry which is preliminary data.</text>
</comment>
<evidence type="ECO:0000256" key="2">
    <source>
        <dbReference type="ARBA" id="ARBA00022679"/>
    </source>
</evidence>
<dbReference type="InterPro" id="IPR008278">
    <property type="entry name" value="4-PPantetheinyl_Trfase_dom"/>
</dbReference>
<evidence type="ECO:0000256" key="1">
    <source>
        <dbReference type="ARBA" id="ARBA00010990"/>
    </source>
</evidence>
<evidence type="ECO:0000313" key="5">
    <source>
        <dbReference type="EMBL" id="MBC3918092.1"/>
    </source>
</evidence>